<keyword evidence="9" id="KW-1185">Reference proteome</keyword>
<name>A0ABP8UQS4_9ACTN</name>
<sequence>MTHAAPRARDVADADTAVTALYRGHALGLMRLALIMVGDRPTAEDVVQDAFLGLHRRWGHLRDRENALAYVRSTVLNNCRSVLRRRRLTPRGRHEPPVWSAEAAALVGEERREVIRALQSLPARQREALVLRYFCELTEEEIARTMRVSRGTVKSTTSRAISALGRILEGGER</sequence>
<dbReference type="SUPFAM" id="SSF88659">
    <property type="entry name" value="Sigma3 and sigma4 domains of RNA polymerase sigma factors"/>
    <property type="match status" value="1"/>
</dbReference>
<keyword evidence="4" id="KW-0238">DNA-binding</keyword>
<gene>
    <name evidence="8" type="ORF">GCM10023196_084270</name>
</gene>
<evidence type="ECO:0000256" key="3">
    <source>
        <dbReference type="ARBA" id="ARBA00023082"/>
    </source>
</evidence>
<dbReference type="PANTHER" id="PTHR43133:SF50">
    <property type="entry name" value="ECF RNA POLYMERASE SIGMA FACTOR SIGM"/>
    <property type="match status" value="1"/>
</dbReference>
<dbReference type="NCBIfam" id="TIGR02983">
    <property type="entry name" value="SigE-fam_strep"/>
    <property type="match status" value="1"/>
</dbReference>
<organism evidence="8 9">
    <name type="scientific">Actinoallomurus vinaceus</name>
    <dbReference type="NCBI Taxonomy" id="1080074"/>
    <lineage>
        <taxon>Bacteria</taxon>
        <taxon>Bacillati</taxon>
        <taxon>Actinomycetota</taxon>
        <taxon>Actinomycetes</taxon>
        <taxon>Streptosporangiales</taxon>
        <taxon>Thermomonosporaceae</taxon>
        <taxon>Actinoallomurus</taxon>
    </lineage>
</organism>
<feature type="domain" description="RNA polymerase sigma-70 region 2" evidence="6">
    <location>
        <begin position="21"/>
        <end position="87"/>
    </location>
</feature>
<dbReference type="InterPro" id="IPR013325">
    <property type="entry name" value="RNA_pol_sigma_r2"/>
</dbReference>
<evidence type="ECO:0000256" key="5">
    <source>
        <dbReference type="ARBA" id="ARBA00023163"/>
    </source>
</evidence>
<dbReference type="InterPro" id="IPR014325">
    <property type="entry name" value="RNA_pol_sigma-E_actinobac"/>
</dbReference>
<comment type="caution">
    <text evidence="8">The sequence shown here is derived from an EMBL/GenBank/DDBJ whole genome shotgun (WGS) entry which is preliminary data.</text>
</comment>
<dbReference type="Pfam" id="PF04542">
    <property type="entry name" value="Sigma70_r2"/>
    <property type="match status" value="1"/>
</dbReference>
<protein>
    <submittedName>
        <fullName evidence="8">SigE family RNA polymerase sigma factor</fullName>
    </submittedName>
</protein>
<evidence type="ECO:0000256" key="1">
    <source>
        <dbReference type="ARBA" id="ARBA00010641"/>
    </source>
</evidence>
<evidence type="ECO:0000259" key="7">
    <source>
        <dbReference type="Pfam" id="PF08281"/>
    </source>
</evidence>
<evidence type="ECO:0000259" key="6">
    <source>
        <dbReference type="Pfam" id="PF04542"/>
    </source>
</evidence>
<feature type="domain" description="RNA polymerase sigma factor 70 region 4 type 2" evidence="7">
    <location>
        <begin position="112"/>
        <end position="164"/>
    </location>
</feature>
<comment type="similarity">
    <text evidence="1">Belongs to the sigma-70 factor family. ECF subfamily.</text>
</comment>
<dbReference type="InterPro" id="IPR039425">
    <property type="entry name" value="RNA_pol_sigma-70-like"/>
</dbReference>
<dbReference type="SUPFAM" id="SSF88946">
    <property type="entry name" value="Sigma2 domain of RNA polymerase sigma factors"/>
    <property type="match status" value="1"/>
</dbReference>
<dbReference type="Proteomes" id="UP001501442">
    <property type="component" value="Unassembled WGS sequence"/>
</dbReference>
<keyword evidence="2" id="KW-0805">Transcription regulation</keyword>
<dbReference type="Gene3D" id="1.10.1740.10">
    <property type="match status" value="1"/>
</dbReference>
<keyword evidence="5" id="KW-0804">Transcription</keyword>
<evidence type="ECO:0000256" key="2">
    <source>
        <dbReference type="ARBA" id="ARBA00023015"/>
    </source>
</evidence>
<dbReference type="PANTHER" id="PTHR43133">
    <property type="entry name" value="RNA POLYMERASE ECF-TYPE SIGMA FACTO"/>
    <property type="match status" value="1"/>
</dbReference>
<dbReference type="InterPro" id="IPR036388">
    <property type="entry name" value="WH-like_DNA-bd_sf"/>
</dbReference>
<dbReference type="Pfam" id="PF08281">
    <property type="entry name" value="Sigma70_r4_2"/>
    <property type="match status" value="1"/>
</dbReference>
<dbReference type="InterPro" id="IPR013249">
    <property type="entry name" value="RNA_pol_sigma70_r4_t2"/>
</dbReference>
<dbReference type="InterPro" id="IPR007627">
    <property type="entry name" value="RNA_pol_sigma70_r2"/>
</dbReference>
<dbReference type="EMBL" id="BAABHK010000016">
    <property type="protein sequence ID" value="GAA4636058.1"/>
    <property type="molecule type" value="Genomic_DNA"/>
</dbReference>
<accession>A0ABP8UQS4</accession>
<dbReference type="InterPro" id="IPR014284">
    <property type="entry name" value="RNA_pol_sigma-70_dom"/>
</dbReference>
<evidence type="ECO:0000313" key="9">
    <source>
        <dbReference type="Proteomes" id="UP001501442"/>
    </source>
</evidence>
<reference evidence="9" key="1">
    <citation type="journal article" date="2019" name="Int. J. Syst. Evol. Microbiol.">
        <title>The Global Catalogue of Microorganisms (GCM) 10K type strain sequencing project: providing services to taxonomists for standard genome sequencing and annotation.</title>
        <authorList>
            <consortium name="The Broad Institute Genomics Platform"/>
            <consortium name="The Broad Institute Genome Sequencing Center for Infectious Disease"/>
            <person name="Wu L."/>
            <person name="Ma J."/>
        </authorList>
    </citation>
    <scope>NUCLEOTIDE SEQUENCE [LARGE SCALE GENOMIC DNA]</scope>
    <source>
        <strain evidence="9">JCM 17939</strain>
    </source>
</reference>
<evidence type="ECO:0000313" key="8">
    <source>
        <dbReference type="EMBL" id="GAA4636058.1"/>
    </source>
</evidence>
<dbReference type="InterPro" id="IPR013324">
    <property type="entry name" value="RNA_pol_sigma_r3/r4-like"/>
</dbReference>
<proteinExistence type="inferred from homology"/>
<dbReference type="NCBIfam" id="TIGR02937">
    <property type="entry name" value="sigma70-ECF"/>
    <property type="match status" value="1"/>
</dbReference>
<dbReference type="CDD" id="cd06171">
    <property type="entry name" value="Sigma70_r4"/>
    <property type="match status" value="1"/>
</dbReference>
<keyword evidence="3" id="KW-0731">Sigma factor</keyword>
<evidence type="ECO:0000256" key="4">
    <source>
        <dbReference type="ARBA" id="ARBA00023125"/>
    </source>
</evidence>
<dbReference type="Gene3D" id="1.10.10.10">
    <property type="entry name" value="Winged helix-like DNA-binding domain superfamily/Winged helix DNA-binding domain"/>
    <property type="match status" value="1"/>
</dbReference>